<dbReference type="RefSeq" id="WP_074886167.1">
    <property type="nucleotide sequence ID" value="NZ_FORC01000003.1"/>
</dbReference>
<name>A0A1I3M6L9_9GAMM</name>
<evidence type="ECO:0000256" key="1">
    <source>
        <dbReference type="SAM" id="MobiDB-lite"/>
    </source>
</evidence>
<keyword evidence="3" id="KW-1185">Reference proteome</keyword>
<dbReference type="EMBL" id="FORC01000003">
    <property type="protein sequence ID" value="SFI92385.1"/>
    <property type="molecule type" value="Genomic_DNA"/>
</dbReference>
<dbReference type="SUPFAM" id="SSF48452">
    <property type="entry name" value="TPR-like"/>
    <property type="match status" value="1"/>
</dbReference>
<dbReference type="Pfam" id="PF14559">
    <property type="entry name" value="TPR_19"/>
    <property type="match status" value="1"/>
</dbReference>
<protein>
    <submittedName>
        <fullName evidence="2">Uncharacterized protein</fullName>
    </submittedName>
</protein>
<gene>
    <name evidence="2" type="ORF">SAMN05216602_3257</name>
</gene>
<dbReference type="OrthoDB" id="1416614at2"/>
<sequence length="295" mass="32286">MPLKLPARVNEVSLDRDNGPGSIPGFVPFAEHALGNGDTYGLYWPVGLEGSEPLVVETFHDEGRLVPAFSSLDTFLTASHGLDDEDGYLEHPDFSQDPDAPQAAYEQARHLLGKQAVNDAIELLERTLQRLPEYADAAALLVGQYLRQGRHDEACRLAVRSVLAPPCFGSGQAVERIWQWLARQTQGPADLAQDPLWQGRKAFSNIPAGGSKHNDLYPVIDAVIEAYLEAGDTVSALLLLQAQAQYMRGETVSLQQRYGFDHNAQWERQIALSANLPNGPGISKRETTRPTPAPA</sequence>
<reference evidence="3" key="1">
    <citation type="submission" date="2016-10" db="EMBL/GenBank/DDBJ databases">
        <authorList>
            <person name="Varghese N."/>
            <person name="Submissions S."/>
        </authorList>
    </citation>
    <scope>NUCLEOTIDE SEQUENCE [LARGE SCALE GENOMIC DNA]</scope>
    <source>
        <strain evidence="3">LMG 22563</strain>
    </source>
</reference>
<feature type="region of interest" description="Disordered" evidence="1">
    <location>
        <begin position="275"/>
        <end position="295"/>
    </location>
</feature>
<organism evidence="2 3">
    <name type="scientific">Phytopseudomonas argentinensis</name>
    <dbReference type="NCBI Taxonomy" id="289370"/>
    <lineage>
        <taxon>Bacteria</taxon>
        <taxon>Pseudomonadati</taxon>
        <taxon>Pseudomonadota</taxon>
        <taxon>Gammaproteobacteria</taxon>
        <taxon>Pseudomonadales</taxon>
        <taxon>Pseudomonadaceae</taxon>
        <taxon>Phytopseudomonas</taxon>
    </lineage>
</organism>
<accession>A0A1I3M6L9</accession>
<dbReference type="Gene3D" id="1.25.40.10">
    <property type="entry name" value="Tetratricopeptide repeat domain"/>
    <property type="match status" value="1"/>
</dbReference>
<evidence type="ECO:0000313" key="2">
    <source>
        <dbReference type="EMBL" id="SFI92385.1"/>
    </source>
</evidence>
<dbReference type="Proteomes" id="UP000183018">
    <property type="component" value="Unassembled WGS sequence"/>
</dbReference>
<dbReference type="STRING" id="289370.SAMN05216602_3257"/>
<evidence type="ECO:0000313" key="3">
    <source>
        <dbReference type="Proteomes" id="UP000183018"/>
    </source>
</evidence>
<dbReference type="AlphaFoldDB" id="A0A1I3M6L9"/>
<proteinExistence type="predicted"/>
<dbReference type="InterPro" id="IPR011990">
    <property type="entry name" value="TPR-like_helical_dom_sf"/>
</dbReference>